<keyword evidence="7 11" id="KW-0472">Membrane</keyword>
<dbReference type="PRINTS" id="PR00901">
    <property type="entry name" value="PHEROMONEBAR"/>
</dbReference>
<dbReference type="Proteomes" id="UP000076154">
    <property type="component" value="Unassembled WGS sequence"/>
</dbReference>
<organism evidence="12 13">
    <name type="scientific">Hypsizygus marmoreus</name>
    <name type="common">White beech mushroom</name>
    <name type="synonym">Agaricus marmoreus</name>
    <dbReference type="NCBI Taxonomy" id="39966"/>
    <lineage>
        <taxon>Eukaryota</taxon>
        <taxon>Fungi</taxon>
        <taxon>Dikarya</taxon>
        <taxon>Basidiomycota</taxon>
        <taxon>Agaricomycotina</taxon>
        <taxon>Agaricomycetes</taxon>
        <taxon>Agaricomycetidae</taxon>
        <taxon>Agaricales</taxon>
        <taxon>Tricholomatineae</taxon>
        <taxon>Lyophyllaceae</taxon>
        <taxon>Hypsizygus</taxon>
    </lineage>
</organism>
<comment type="similarity">
    <text evidence="2">Belongs to the G-protein coupled receptor 4 family.</text>
</comment>
<evidence type="ECO:0000256" key="10">
    <source>
        <dbReference type="SAM" id="MobiDB-lite"/>
    </source>
</evidence>
<keyword evidence="5 11" id="KW-1133">Transmembrane helix</keyword>
<feature type="transmembrane region" description="Helical" evidence="11">
    <location>
        <begin position="313"/>
        <end position="335"/>
    </location>
</feature>
<dbReference type="EMBL" id="LUEZ02000106">
    <property type="protein sequence ID" value="RDB18301.1"/>
    <property type="molecule type" value="Genomic_DNA"/>
</dbReference>
<feature type="transmembrane region" description="Helical" evidence="11">
    <location>
        <begin position="474"/>
        <end position="493"/>
    </location>
</feature>
<feature type="region of interest" description="Disordered" evidence="10">
    <location>
        <begin position="611"/>
        <end position="649"/>
    </location>
</feature>
<dbReference type="GO" id="GO:0004934">
    <property type="term" value="F:mating-type alpha-factor pheromone receptor activity"/>
    <property type="evidence" value="ECO:0007669"/>
    <property type="project" value="InterPro"/>
</dbReference>
<evidence type="ECO:0000256" key="3">
    <source>
        <dbReference type="ARBA" id="ARBA00022507"/>
    </source>
</evidence>
<dbReference type="PANTHER" id="PTHR28097:SF1">
    <property type="entry name" value="PHEROMONE A FACTOR RECEPTOR"/>
    <property type="match status" value="1"/>
</dbReference>
<feature type="transmembrane region" description="Helical" evidence="11">
    <location>
        <begin position="360"/>
        <end position="386"/>
    </location>
</feature>
<dbReference type="AlphaFoldDB" id="A0A369J8F3"/>
<evidence type="ECO:0000313" key="13">
    <source>
        <dbReference type="Proteomes" id="UP000076154"/>
    </source>
</evidence>
<comment type="subcellular location">
    <subcellularLocation>
        <location evidence="1">Membrane</location>
        <topology evidence="1">Multi-pass membrane protein</topology>
    </subcellularLocation>
</comment>
<evidence type="ECO:0000313" key="12">
    <source>
        <dbReference type="EMBL" id="RDB18301.1"/>
    </source>
</evidence>
<keyword evidence="4 11" id="KW-0812">Transmembrane</keyword>
<dbReference type="InterPro" id="IPR001499">
    <property type="entry name" value="GPCR_STE3"/>
</dbReference>
<feature type="compositionally biased region" description="Low complexity" evidence="10">
    <location>
        <begin position="611"/>
        <end position="637"/>
    </location>
</feature>
<dbReference type="FunCoup" id="A0A369J8F3">
    <property type="interactions" value="92"/>
</dbReference>
<feature type="transmembrane region" description="Helical" evidence="11">
    <location>
        <begin position="209"/>
        <end position="228"/>
    </location>
</feature>
<keyword evidence="9" id="KW-0807">Transducer</keyword>
<keyword evidence="6" id="KW-0297">G-protein coupled receptor</keyword>
<reference evidence="12" key="1">
    <citation type="submission" date="2018-04" db="EMBL/GenBank/DDBJ databases">
        <title>Whole genome sequencing of Hypsizygus marmoreus.</title>
        <authorList>
            <person name="Choi I.-G."/>
            <person name="Min B."/>
            <person name="Kim J.-G."/>
            <person name="Kim S."/>
            <person name="Oh Y.-L."/>
            <person name="Kong W.-S."/>
            <person name="Park H."/>
            <person name="Jeong J."/>
            <person name="Song E.-S."/>
        </authorList>
    </citation>
    <scope>NUCLEOTIDE SEQUENCE [LARGE SCALE GENOMIC DNA]</scope>
    <source>
        <strain evidence="12">51987-8</strain>
    </source>
</reference>
<comment type="caution">
    <text evidence="12">The sequence shown here is derived from an EMBL/GenBank/DDBJ whole genome shotgun (WGS) entry which is preliminary data.</text>
</comment>
<evidence type="ECO:0000256" key="4">
    <source>
        <dbReference type="ARBA" id="ARBA00022692"/>
    </source>
</evidence>
<dbReference type="PRINTS" id="PR00899">
    <property type="entry name" value="GPCRSTE3"/>
</dbReference>
<gene>
    <name evidence="12" type="primary">BAR3_4</name>
    <name evidence="12" type="ORF">Hypma_000553</name>
</gene>
<proteinExistence type="inferred from homology"/>
<keyword evidence="8 12" id="KW-0675">Receptor</keyword>
<name>A0A369J8F3_HYPMA</name>
<evidence type="ECO:0000256" key="5">
    <source>
        <dbReference type="ARBA" id="ARBA00022989"/>
    </source>
</evidence>
<dbReference type="CDD" id="cd14966">
    <property type="entry name" value="7tmD_STE3"/>
    <property type="match status" value="1"/>
</dbReference>
<dbReference type="GO" id="GO:0005886">
    <property type="term" value="C:plasma membrane"/>
    <property type="evidence" value="ECO:0007669"/>
    <property type="project" value="TreeGrafter"/>
</dbReference>
<evidence type="ECO:0000256" key="2">
    <source>
        <dbReference type="ARBA" id="ARBA00011085"/>
    </source>
</evidence>
<dbReference type="InParanoid" id="A0A369J8F3"/>
<evidence type="ECO:0000256" key="1">
    <source>
        <dbReference type="ARBA" id="ARBA00004141"/>
    </source>
</evidence>
<evidence type="ECO:0000256" key="6">
    <source>
        <dbReference type="ARBA" id="ARBA00023040"/>
    </source>
</evidence>
<dbReference type="GO" id="GO:0000750">
    <property type="term" value="P:pheromone-dependent signal transduction involved in conjugation with cellular fusion"/>
    <property type="evidence" value="ECO:0007669"/>
    <property type="project" value="TreeGrafter"/>
</dbReference>
<feature type="transmembrane region" description="Helical" evidence="11">
    <location>
        <begin position="272"/>
        <end position="292"/>
    </location>
</feature>
<evidence type="ECO:0000256" key="11">
    <source>
        <dbReference type="SAM" id="Phobius"/>
    </source>
</evidence>
<protein>
    <submittedName>
        <fullName evidence="12">Pheromone B alpha 3 receptor</fullName>
    </submittedName>
</protein>
<evidence type="ECO:0000256" key="7">
    <source>
        <dbReference type="ARBA" id="ARBA00023136"/>
    </source>
</evidence>
<evidence type="ECO:0000256" key="8">
    <source>
        <dbReference type="ARBA" id="ARBA00023170"/>
    </source>
</evidence>
<dbReference type="InterPro" id="IPR000481">
    <property type="entry name" value="GPCR_Pheromne_B_alpha_rcpt"/>
</dbReference>
<dbReference type="OrthoDB" id="2874149at2759"/>
<evidence type="ECO:0000256" key="9">
    <source>
        <dbReference type="ARBA" id="ARBA00023224"/>
    </source>
</evidence>
<dbReference type="Pfam" id="PF02076">
    <property type="entry name" value="STE3"/>
    <property type="match status" value="1"/>
</dbReference>
<feature type="transmembrane region" description="Helical" evidence="11">
    <location>
        <begin position="407"/>
        <end position="430"/>
    </location>
</feature>
<keyword evidence="3" id="KW-0589">Pheromone response</keyword>
<keyword evidence="13" id="KW-1185">Reference proteome</keyword>
<dbReference type="PANTHER" id="PTHR28097">
    <property type="entry name" value="PHEROMONE A FACTOR RECEPTOR"/>
    <property type="match status" value="1"/>
</dbReference>
<feature type="transmembrane region" description="Helical" evidence="11">
    <location>
        <begin position="240"/>
        <end position="260"/>
    </location>
</feature>
<accession>A0A369J8F3</accession>
<sequence length="691" mass="75207">MDGATILPCSSRNNVSFDIQSRIASNWNRETLVLRSKASSGSQISPDLLSSFGRGYLVFSGFERVSVTCRVPPWSFVSVPSALPRRLLIEFRAYRLPLARFFALGPMGRTGLHGVCHRDLTVLDITSERPNWEELMSTPERPTLADNKLTSISGIALGMMSKENLAEHKGITQNAYKEGKSEHSLLNLEGWRAITSYSQRVLKMTLPNYVTSLFSGIGFILCCIPFPWHLEAWNTGTCLYMAWTGLGCLNVFINSLVWNGNAINWAPVWCDISARFIVGIAVAVPAASLCINRRLYHIASVRSVTITKAEKRRAIMVDLAIGLGLPIMEMILQYIPQGHRFNIYEDVGCFPFTYNTPVGIALVSVPPVLIGCVSACYSVLSIRAFNKSRTQFKELLSGNKNLSTNRYLRLMLLAGIETACTVPLGIYAIVTNCSVGAVSPWKGWADTHAGFSRVDQVPAIIWRYAPGYEAGIEMTRWFVIICAFIFFMFFGFAEEARKNYRSVVQSVAKRVGVSTGSFGSGIFSSTGTKSKGNMSSTGGGATIPVFVQRSTLRKHDSLDSFSDMSASFADVGGVLNEKDLRDQPFAPRLSSYDGLVLSDAGGALADFKADPYSPAPSSGPSSASSSASSIATPSSPATEPERAVTRPDSFIEISSVRHLQVGEVPDALAVPEPVFNNIAAPRHAFDGPSPV</sequence>